<accession>A0ABX9DZ59</accession>
<gene>
    <name evidence="1" type="ORF">C8D87_114122</name>
</gene>
<protein>
    <submittedName>
        <fullName evidence="1">Uncharacterized protein</fullName>
    </submittedName>
</protein>
<dbReference type="Proteomes" id="UP000248714">
    <property type="component" value="Unassembled WGS sequence"/>
</dbReference>
<dbReference type="RefSeq" id="WP_112231974.1">
    <property type="nucleotide sequence ID" value="NZ_QLTT01000014.1"/>
</dbReference>
<comment type="caution">
    <text evidence="1">The sequence shown here is derived from an EMBL/GenBank/DDBJ whole genome shotgun (WGS) entry which is preliminary data.</text>
</comment>
<proteinExistence type="predicted"/>
<dbReference type="EMBL" id="QLTT01000014">
    <property type="protein sequence ID" value="RAS59510.1"/>
    <property type="molecule type" value="Genomic_DNA"/>
</dbReference>
<name>A0ABX9DZ59_9PSEU</name>
<reference evidence="1 2" key="1">
    <citation type="submission" date="2018-06" db="EMBL/GenBank/DDBJ databases">
        <title>Genomic Encyclopedia of Type Strains, Phase IV (KMG-IV): sequencing the most valuable type-strain genomes for metagenomic binning, comparative biology and taxonomic classification.</title>
        <authorList>
            <person name="Goeker M."/>
        </authorList>
    </citation>
    <scope>NUCLEOTIDE SEQUENCE [LARGE SCALE GENOMIC DNA]</scope>
    <source>
        <strain evidence="1 2">DSM 45479</strain>
    </source>
</reference>
<organism evidence="1 2">
    <name type="scientific">Lentzea atacamensis</name>
    <dbReference type="NCBI Taxonomy" id="531938"/>
    <lineage>
        <taxon>Bacteria</taxon>
        <taxon>Bacillati</taxon>
        <taxon>Actinomycetota</taxon>
        <taxon>Actinomycetes</taxon>
        <taxon>Pseudonocardiales</taxon>
        <taxon>Pseudonocardiaceae</taxon>
        <taxon>Lentzea</taxon>
    </lineage>
</organism>
<evidence type="ECO:0000313" key="1">
    <source>
        <dbReference type="EMBL" id="RAS59510.1"/>
    </source>
</evidence>
<keyword evidence="2" id="KW-1185">Reference proteome</keyword>
<sequence length="118" mass="12871">MMTSPTSEQTAAGHVTRNTAVAVTFAPRYPSDQYPWTTARGTRFANHEVTHTTGPRPTTPKAPRIKGGETVRYQGSLIEHHGTTWTAWAQPGFPGRLQLRSADGKVMCNVRPASVVVI</sequence>
<evidence type="ECO:0000313" key="2">
    <source>
        <dbReference type="Proteomes" id="UP000248714"/>
    </source>
</evidence>